<protein>
    <submittedName>
        <fullName evidence="3">Uncharacterized protein</fullName>
    </submittedName>
</protein>
<proteinExistence type="predicted"/>
<dbReference type="Proteomes" id="UP000050795">
    <property type="component" value="Unassembled WGS sequence"/>
</dbReference>
<evidence type="ECO:0000313" key="2">
    <source>
        <dbReference type="Proteomes" id="UP000050795"/>
    </source>
</evidence>
<sequence>MEIWNMSLLINIRFEAIILIKIGQIPPRNTHNIHYSHERQQAALKCRIEASAATERRLKELLLHQKDVKQERNKRPSEANNPKR</sequence>
<name>A0AA85J6G5_TRIRE</name>
<evidence type="ECO:0000313" key="3">
    <source>
        <dbReference type="WBParaSite" id="TREG1_16330.1"/>
    </source>
</evidence>
<dbReference type="WBParaSite" id="TREG1_16330.1">
    <property type="protein sequence ID" value="TREG1_16330.1"/>
    <property type="gene ID" value="TREG1_16330"/>
</dbReference>
<reference evidence="2" key="1">
    <citation type="submission" date="2022-06" db="EMBL/GenBank/DDBJ databases">
        <authorList>
            <person name="Berger JAMES D."/>
            <person name="Berger JAMES D."/>
        </authorList>
    </citation>
    <scope>NUCLEOTIDE SEQUENCE [LARGE SCALE GENOMIC DNA]</scope>
</reference>
<dbReference type="AlphaFoldDB" id="A0AA85J6G5"/>
<reference evidence="3" key="2">
    <citation type="submission" date="2023-11" db="UniProtKB">
        <authorList>
            <consortium name="WormBaseParasite"/>
        </authorList>
    </citation>
    <scope>IDENTIFICATION</scope>
</reference>
<keyword evidence="2" id="KW-1185">Reference proteome</keyword>
<organism evidence="2 3">
    <name type="scientific">Trichobilharzia regenti</name>
    <name type="common">Nasal bird schistosome</name>
    <dbReference type="NCBI Taxonomy" id="157069"/>
    <lineage>
        <taxon>Eukaryota</taxon>
        <taxon>Metazoa</taxon>
        <taxon>Spiralia</taxon>
        <taxon>Lophotrochozoa</taxon>
        <taxon>Platyhelminthes</taxon>
        <taxon>Trematoda</taxon>
        <taxon>Digenea</taxon>
        <taxon>Strigeidida</taxon>
        <taxon>Schistosomatoidea</taxon>
        <taxon>Schistosomatidae</taxon>
        <taxon>Trichobilharzia</taxon>
    </lineage>
</organism>
<feature type="compositionally biased region" description="Basic and acidic residues" evidence="1">
    <location>
        <begin position="63"/>
        <end position="77"/>
    </location>
</feature>
<feature type="region of interest" description="Disordered" evidence="1">
    <location>
        <begin position="63"/>
        <end position="84"/>
    </location>
</feature>
<accession>A0AA85J6G5</accession>
<evidence type="ECO:0000256" key="1">
    <source>
        <dbReference type="SAM" id="MobiDB-lite"/>
    </source>
</evidence>